<evidence type="ECO:0000313" key="4">
    <source>
        <dbReference type="Proteomes" id="UP000276029"/>
    </source>
</evidence>
<evidence type="ECO:0000313" key="2">
    <source>
        <dbReference type="EMBL" id="RKS91687.1"/>
    </source>
</evidence>
<dbReference type="KEGG" id="smic:SmB9_23260"/>
<organism evidence="1 3">
    <name type="scientific">Sphingosinicella microcystinivorans</name>
    <dbReference type="NCBI Taxonomy" id="335406"/>
    <lineage>
        <taxon>Bacteria</taxon>
        <taxon>Pseudomonadati</taxon>
        <taxon>Pseudomonadota</taxon>
        <taxon>Alphaproteobacteria</taxon>
        <taxon>Sphingomonadales</taxon>
        <taxon>Sphingosinicellaceae</taxon>
        <taxon>Sphingosinicella</taxon>
    </lineage>
</organism>
<sequence>MRDEFDMRLMTEHRSALYGFVEGIVGSLVRVMCQLSPAQWRAPWRPEQPRCR</sequence>
<reference evidence="1 3" key="1">
    <citation type="submission" date="2018-06" db="EMBL/GenBank/DDBJ databases">
        <title>Complete Genome Sequence of the Microcystin-Degrading Bacterium Sphingosinicella microcystinivorans Strain B-9.</title>
        <authorList>
            <person name="Jin H."/>
            <person name="Nishizawa T."/>
            <person name="Guo Y."/>
            <person name="Nishizawa A."/>
            <person name="Park H."/>
            <person name="Kato H."/>
            <person name="Tsuji K."/>
            <person name="Harada K."/>
        </authorList>
    </citation>
    <scope>NUCLEOTIDE SEQUENCE [LARGE SCALE GENOMIC DNA]</scope>
    <source>
        <strain evidence="1 3">B9</strain>
    </source>
</reference>
<dbReference type="Proteomes" id="UP000276029">
    <property type="component" value="Unassembled WGS sequence"/>
</dbReference>
<dbReference type="RefSeq" id="WP_160119194.1">
    <property type="nucleotide sequence ID" value="NZ_AP018711.1"/>
</dbReference>
<proteinExistence type="predicted"/>
<evidence type="ECO:0000313" key="1">
    <source>
        <dbReference type="EMBL" id="BBE34668.1"/>
    </source>
</evidence>
<dbReference type="Proteomes" id="UP000275727">
    <property type="component" value="Chromosome"/>
</dbReference>
<keyword evidence="4" id="KW-1185">Reference proteome</keyword>
<protein>
    <submittedName>
        <fullName evidence="1">Uncharacterized protein</fullName>
    </submittedName>
</protein>
<evidence type="ECO:0000313" key="3">
    <source>
        <dbReference type="Proteomes" id="UP000275727"/>
    </source>
</evidence>
<reference evidence="2 4" key="2">
    <citation type="submission" date="2018-10" db="EMBL/GenBank/DDBJ databases">
        <title>Genomic Encyclopedia of Type Strains, Phase IV (KMG-IV): sequencing the most valuable type-strain genomes for metagenomic binning, comparative biology and taxonomic classification.</title>
        <authorList>
            <person name="Goeker M."/>
        </authorList>
    </citation>
    <scope>NUCLEOTIDE SEQUENCE [LARGE SCALE GENOMIC DNA]</scope>
    <source>
        <strain evidence="2 4">DSM 19791</strain>
    </source>
</reference>
<name>A0AAD1D777_SPHMI</name>
<dbReference type="EMBL" id="AP018711">
    <property type="protein sequence ID" value="BBE34668.1"/>
    <property type="molecule type" value="Genomic_DNA"/>
</dbReference>
<gene>
    <name evidence="2" type="ORF">DFR51_1253</name>
    <name evidence="1" type="ORF">SmB9_23260</name>
</gene>
<dbReference type="AlphaFoldDB" id="A0AAD1D777"/>
<dbReference type="EMBL" id="RBWX01000007">
    <property type="protein sequence ID" value="RKS91687.1"/>
    <property type="molecule type" value="Genomic_DNA"/>
</dbReference>
<accession>A0AAD1D777</accession>